<dbReference type="PROSITE" id="PS01148">
    <property type="entry name" value="UPF0033"/>
    <property type="match status" value="1"/>
</dbReference>
<comment type="similarity">
    <text evidence="1 3">Belongs to the sulfur carrier protein TusA family.</text>
</comment>
<accession>A0A3M4LJS3</accession>
<comment type="function">
    <text evidence="3">Sulfur carrier protein which probably makes part of a sulfur-relay system.</text>
</comment>
<comment type="caution">
    <text evidence="5">The sequence shown here is derived from an EMBL/GenBank/DDBJ whole genome shotgun (WGS) entry which is preliminary data.</text>
</comment>
<dbReference type="PANTHER" id="PTHR33279:SF2">
    <property type="entry name" value="SULFUR CARRIER PROTEIN TUSA"/>
    <property type="match status" value="1"/>
</dbReference>
<dbReference type="InterPro" id="IPR022931">
    <property type="entry name" value="Sulphur_carrier_TusA"/>
</dbReference>
<feature type="active site" description="Cysteine persulfide intermediate" evidence="3">
    <location>
        <position position="36"/>
    </location>
</feature>
<evidence type="ECO:0000313" key="5">
    <source>
        <dbReference type="EMBL" id="RMQ41640.1"/>
    </source>
</evidence>
<dbReference type="GO" id="GO:0097163">
    <property type="term" value="F:sulfur carrier activity"/>
    <property type="evidence" value="ECO:0007669"/>
    <property type="project" value="UniProtKB-UniRule"/>
</dbReference>
<protein>
    <recommendedName>
        <fullName evidence="3">Sulfur carrier protein TusA</fullName>
    </recommendedName>
</protein>
<dbReference type="GO" id="GO:0005737">
    <property type="term" value="C:cytoplasm"/>
    <property type="evidence" value="ECO:0007669"/>
    <property type="project" value="UniProtKB-SubCell"/>
</dbReference>
<dbReference type="InterPro" id="IPR036868">
    <property type="entry name" value="TusA-like_sf"/>
</dbReference>
<dbReference type="PANTHER" id="PTHR33279">
    <property type="entry name" value="SULFUR CARRIER PROTEIN YEDF-RELATED"/>
    <property type="match status" value="1"/>
</dbReference>
<gene>
    <name evidence="3" type="primary">tusA</name>
    <name evidence="5" type="ORF">ALQ04_00497</name>
</gene>
<dbReference type="NCBIfam" id="NF001423">
    <property type="entry name" value="PRK00299.1"/>
    <property type="match status" value="1"/>
</dbReference>
<evidence type="ECO:0000313" key="6">
    <source>
        <dbReference type="Proteomes" id="UP000277236"/>
    </source>
</evidence>
<dbReference type="SUPFAM" id="SSF64307">
    <property type="entry name" value="SirA-like"/>
    <property type="match status" value="1"/>
</dbReference>
<evidence type="ECO:0000256" key="3">
    <source>
        <dbReference type="HAMAP-Rule" id="MF_00413"/>
    </source>
</evidence>
<evidence type="ECO:0000256" key="2">
    <source>
        <dbReference type="ARBA" id="ARBA00022490"/>
    </source>
</evidence>
<dbReference type="GO" id="GO:0016740">
    <property type="term" value="F:transferase activity"/>
    <property type="evidence" value="ECO:0007669"/>
    <property type="project" value="UniProtKB-KW"/>
</dbReference>
<dbReference type="HAMAP" id="MF_00413">
    <property type="entry name" value="Thiourid_synth_A"/>
    <property type="match status" value="1"/>
</dbReference>
<reference evidence="5 6" key="1">
    <citation type="submission" date="2018-08" db="EMBL/GenBank/DDBJ databases">
        <title>Recombination of ecologically and evolutionarily significant loci maintains genetic cohesion in the Pseudomonas syringae species complex.</title>
        <authorList>
            <person name="Dillon M."/>
            <person name="Thakur S."/>
            <person name="Almeida R.N.D."/>
            <person name="Weir B.S."/>
            <person name="Guttman D.S."/>
        </authorList>
    </citation>
    <scope>NUCLEOTIDE SEQUENCE [LARGE SCALE GENOMIC DNA]</scope>
    <source>
        <strain evidence="5 6">ICMP 3353</strain>
    </source>
</reference>
<dbReference type="CDD" id="cd03423">
    <property type="entry name" value="SirA"/>
    <property type="match status" value="1"/>
</dbReference>
<dbReference type="Pfam" id="PF01206">
    <property type="entry name" value="TusA"/>
    <property type="match status" value="1"/>
</dbReference>
<dbReference type="InterPro" id="IPR001455">
    <property type="entry name" value="TusA-like"/>
</dbReference>
<dbReference type="Gene3D" id="3.30.110.40">
    <property type="entry name" value="TusA-like domain"/>
    <property type="match status" value="1"/>
</dbReference>
<comment type="subcellular location">
    <subcellularLocation>
        <location evidence="3">Cytoplasm</location>
    </subcellularLocation>
</comment>
<keyword evidence="5" id="KW-0808">Transferase</keyword>
<keyword evidence="2 3" id="KW-0963">Cytoplasm</keyword>
<dbReference type="Proteomes" id="UP000277236">
    <property type="component" value="Unassembled WGS sequence"/>
</dbReference>
<proteinExistence type="inferred from homology"/>
<name>A0A3M4LJS3_PSECI</name>
<dbReference type="GO" id="GO:0002143">
    <property type="term" value="P:tRNA wobble position uridine thiolation"/>
    <property type="evidence" value="ECO:0007669"/>
    <property type="project" value="InterPro"/>
</dbReference>
<feature type="domain" description="UPF0033" evidence="4">
    <location>
        <begin position="29"/>
        <end position="53"/>
    </location>
</feature>
<evidence type="ECO:0000256" key="1">
    <source>
        <dbReference type="ARBA" id="ARBA00008984"/>
    </source>
</evidence>
<dbReference type="EMBL" id="RBRE01000085">
    <property type="protein sequence ID" value="RMQ41640.1"/>
    <property type="molecule type" value="Genomic_DNA"/>
</dbReference>
<sequence>MNQLSDNCRQFLECSMSESIESQPVDATLDASGLNCPEPVMMLHQKVRDLQAGGLLKVIATDPSTRRDIPKFCVFLGHELVAQQADGGTFLYWIRKKQD</sequence>
<dbReference type="AlphaFoldDB" id="A0A3M4LJS3"/>
<evidence type="ECO:0000259" key="4">
    <source>
        <dbReference type="PROSITE" id="PS01148"/>
    </source>
</evidence>
<organism evidence="5 6">
    <name type="scientific">Pseudomonas cichorii</name>
    <dbReference type="NCBI Taxonomy" id="36746"/>
    <lineage>
        <taxon>Bacteria</taxon>
        <taxon>Pseudomonadati</taxon>
        <taxon>Pseudomonadota</taxon>
        <taxon>Gammaproteobacteria</taxon>
        <taxon>Pseudomonadales</taxon>
        <taxon>Pseudomonadaceae</taxon>
        <taxon>Pseudomonas</taxon>
    </lineage>
</organism>